<name>A0A1G4G9B2_9BACT</name>
<dbReference type="Gene3D" id="3.20.20.410">
    <property type="entry name" value="Protein of unknown function UPF0759"/>
    <property type="match status" value="1"/>
</dbReference>
<protein>
    <submittedName>
        <fullName evidence="1">UPF0759 protein</fullName>
    </submittedName>
</protein>
<proteinExistence type="predicted"/>
<evidence type="ECO:0000313" key="1">
    <source>
        <dbReference type="EMBL" id="SCM59139.1"/>
    </source>
</evidence>
<organism evidence="1 2">
    <name type="scientific">Petrimonas mucosa</name>
    <dbReference type="NCBI Taxonomy" id="1642646"/>
    <lineage>
        <taxon>Bacteria</taxon>
        <taxon>Pseudomonadati</taxon>
        <taxon>Bacteroidota</taxon>
        <taxon>Bacteroidia</taxon>
        <taxon>Bacteroidales</taxon>
        <taxon>Dysgonomonadaceae</taxon>
        <taxon>Petrimonas</taxon>
    </lineage>
</organism>
<evidence type="ECO:0000313" key="2">
    <source>
        <dbReference type="Proteomes" id="UP000178485"/>
    </source>
</evidence>
<dbReference type="RefSeq" id="WP_071137468.1">
    <property type="nucleotide sequence ID" value="NZ_DUQN01000108.1"/>
</dbReference>
<dbReference type="PANTHER" id="PTHR30348:SF9">
    <property type="entry name" value="UPF0759 PROTEIN YECE"/>
    <property type="match status" value="1"/>
</dbReference>
<dbReference type="STRING" id="1642646.ING2E5A_2337"/>
<keyword evidence="2" id="KW-1185">Reference proteome</keyword>
<dbReference type="Pfam" id="PF01904">
    <property type="entry name" value="DUF72"/>
    <property type="match status" value="1"/>
</dbReference>
<sequence length="296" mass="33874">MKYGRVDDTDGIDFGIPADDTGTGRILANASGGGFTAFVGCAKWGRNDLKGFYPRGTKDELTYYSQQFNSIEMNSLFYNMPKADQVVKWKNRTPDGFRFFPKINQVISHTRRLENVEDLTTAYCDAIAHFEEKLGCCFLQLHENFGPKRYDKLKAFIASFPEVIPLAVEVRGREWFSDKAVWNDYCNFLEGRKISNVIVDTAGRRDMLHMRLTTPNAFIRFVGCNVDEIDLKRIDGWVDRIEKWYGKGLRQLNFFVHQNVEVSSPLLSAYLIKKLNQRLNLGLHVPQTAGGQILFS</sequence>
<accession>A0A1G4G9B2</accession>
<dbReference type="PANTHER" id="PTHR30348">
    <property type="entry name" value="UNCHARACTERIZED PROTEIN YECE"/>
    <property type="match status" value="1"/>
</dbReference>
<dbReference type="InterPro" id="IPR036520">
    <property type="entry name" value="UPF0759_sf"/>
</dbReference>
<gene>
    <name evidence="1" type="primary">yecE</name>
    <name evidence="1" type="ORF">ING2E5A_2337</name>
</gene>
<dbReference type="KEGG" id="pmuc:ING2E5A_2337"/>
<dbReference type="Proteomes" id="UP000178485">
    <property type="component" value="Chromosome i"/>
</dbReference>
<reference evidence="1 2" key="1">
    <citation type="submission" date="2016-08" db="EMBL/GenBank/DDBJ databases">
        <authorList>
            <person name="Seilhamer J.J."/>
        </authorList>
    </citation>
    <scope>NUCLEOTIDE SEQUENCE [LARGE SCALE GENOMIC DNA]</scope>
    <source>
        <strain evidence="1">ING2-E5A</strain>
    </source>
</reference>
<dbReference type="SUPFAM" id="SSF117396">
    <property type="entry name" value="TM1631-like"/>
    <property type="match status" value="1"/>
</dbReference>
<dbReference type="EMBL" id="LT608328">
    <property type="protein sequence ID" value="SCM59139.1"/>
    <property type="molecule type" value="Genomic_DNA"/>
</dbReference>
<dbReference type="InterPro" id="IPR002763">
    <property type="entry name" value="DUF72"/>
</dbReference>
<dbReference type="AlphaFoldDB" id="A0A1G4G9B2"/>